<feature type="compositionally biased region" description="Low complexity" evidence="1">
    <location>
        <begin position="77"/>
        <end position="102"/>
    </location>
</feature>
<evidence type="ECO:0008006" key="4">
    <source>
        <dbReference type="Google" id="ProtNLM"/>
    </source>
</evidence>
<evidence type="ECO:0000313" key="2">
    <source>
        <dbReference type="EMBL" id="OEO29940.1"/>
    </source>
</evidence>
<proteinExistence type="predicted"/>
<evidence type="ECO:0000256" key="1">
    <source>
        <dbReference type="SAM" id="MobiDB-lite"/>
    </source>
</evidence>
<accession>A0A1E5XMU5</accession>
<organism evidence="2 3">
    <name type="scientific">Devosia insulae DS-56</name>
    <dbReference type="NCBI Taxonomy" id="1116389"/>
    <lineage>
        <taxon>Bacteria</taxon>
        <taxon>Pseudomonadati</taxon>
        <taxon>Pseudomonadota</taxon>
        <taxon>Alphaproteobacteria</taxon>
        <taxon>Hyphomicrobiales</taxon>
        <taxon>Devosiaceae</taxon>
        <taxon>Devosia</taxon>
    </lineage>
</organism>
<dbReference type="AlphaFoldDB" id="A0A1E5XMU5"/>
<gene>
    <name evidence="2" type="ORF">VW23_023680</name>
</gene>
<keyword evidence="3" id="KW-1185">Reference proteome</keyword>
<protein>
    <recommendedName>
        <fullName evidence="4">DUF930 domain-containing protein</fullName>
    </recommendedName>
</protein>
<dbReference type="Pfam" id="PF06059">
    <property type="entry name" value="DUF930"/>
    <property type="match status" value="1"/>
</dbReference>
<dbReference type="InterPro" id="IPR009273">
    <property type="entry name" value="DUF930"/>
</dbReference>
<evidence type="ECO:0000313" key="3">
    <source>
        <dbReference type="Proteomes" id="UP000095463"/>
    </source>
</evidence>
<dbReference type="Proteomes" id="UP000095463">
    <property type="component" value="Unassembled WGS sequence"/>
</dbReference>
<dbReference type="RefSeq" id="WP_069910830.1">
    <property type="nucleotide sequence ID" value="NZ_LAJE02000244.1"/>
</dbReference>
<name>A0A1E5XMU5_9HYPH</name>
<dbReference type="OrthoDB" id="9804158at2"/>
<feature type="region of interest" description="Disordered" evidence="1">
    <location>
        <begin position="70"/>
        <end position="102"/>
    </location>
</feature>
<dbReference type="EMBL" id="LAJE02000244">
    <property type="protein sequence ID" value="OEO29940.1"/>
    <property type="molecule type" value="Genomic_DNA"/>
</dbReference>
<sequence>MSITLDDSPIDVPPTQRSAWGTSVSLGFHAVLFGLLLLGPNQDKPEPLPPPSIAVELMTAAQFAALTAPAETPPAAAPTTPATAASPGSSTTTPATKAAPGGTIRATEFFAGSLLAEPESARLRAAMTTLDGSERLVQLCSIEAIEQIRRARPEFDPDTVVAYAMADMATRDGALIADGGAFRSRREWYEVKFSCAAAADYSAVERFEFSVGGFIPHELWEEHYLTAAESDE</sequence>
<comment type="caution">
    <text evidence="2">The sequence shown here is derived from an EMBL/GenBank/DDBJ whole genome shotgun (WGS) entry which is preliminary data.</text>
</comment>
<reference evidence="2 3" key="1">
    <citation type="journal article" date="2015" name="Genome Announc.">
        <title>Genome Assemblies of Three Soil-Associated Devosia species: D. insulae, D. limi, and D. soli.</title>
        <authorList>
            <person name="Hassan Y.I."/>
            <person name="Lepp D."/>
            <person name="Zhou T."/>
        </authorList>
    </citation>
    <scope>NUCLEOTIDE SEQUENCE [LARGE SCALE GENOMIC DNA]</scope>
    <source>
        <strain evidence="2 3">DS-56</strain>
    </source>
</reference>